<dbReference type="InterPro" id="IPR033718">
    <property type="entry name" value="DAGK_prok"/>
</dbReference>
<evidence type="ECO:0000256" key="16">
    <source>
        <dbReference type="ARBA" id="ARBA00023098"/>
    </source>
</evidence>
<dbReference type="CDD" id="cd14264">
    <property type="entry name" value="DAGK_IM"/>
    <property type="match status" value="1"/>
</dbReference>
<dbReference type="PROSITE" id="PS01069">
    <property type="entry name" value="DAGK_PROKAR"/>
    <property type="match status" value="1"/>
</dbReference>
<evidence type="ECO:0000256" key="12">
    <source>
        <dbReference type="ARBA" id="ARBA00022777"/>
    </source>
</evidence>
<name>A0A0R2TDH4_9GAMM</name>
<evidence type="ECO:0000256" key="3">
    <source>
        <dbReference type="ARBA" id="ARBA00012133"/>
    </source>
</evidence>
<protein>
    <recommendedName>
        <fullName evidence="4 24">Diacylglycerol kinase</fullName>
        <ecNumber evidence="3 24">2.7.1.107</ecNumber>
    </recommendedName>
</protein>
<keyword evidence="10 23" id="KW-0479">Metal-binding</keyword>
<evidence type="ECO:0000256" key="18">
    <source>
        <dbReference type="ARBA" id="ARBA00023209"/>
    </source>
</evidence>
<evidence type="ECO:0000256" key="17">
    <source>
        <dbReference type="ARBA" id="ARBA00023136"/>
    </source>
</evidence>
<feature type="binding site" evidence="22">
    <location>
        <position position="28"/>
    </location>
    <ligand>
        <name>ATP</name>
        <dbReference type="ChEBI" id="CHEBI:30616"/>
    </ligand>
</feature>
<dbReference type="GO" id="GO:0046872">
    <property type="term" value="F:metal ion binding"/>
    <property type="evidence" value="ECO:0007669"/>
    <property type="project" value="UniProtKB-KW"/>
</dbReference>
<sequence length="134" mass="14745">MTFGASETPPSVPAKKKGLARIWAATVYSAEGLRACFRSEEAFRIESILSVFLIPLAFILGETALETTMLLFPIVLVLLVELLNSAVEAVVDRVSLDYHELSKKAKDIASGAVFISLMTFLLIWSVLLFDRLPI</sequence>
<evidence type="ECO:0000256" key="15">
    <source>
        <dbReference type="ARBA" id="ARBA00022989"/>
    </source>
</evidence>
<feature type="binding site" evidence="22">
    <location>
        <begin position="106"/>
        <end position="107"/>
    </location>
    <ligand>
        <name>ATP</name>
        <dbReference type="ChEBI" id="CHEBI:30616"/>
    </ligand>
</feature>
<feature type="binding site" evidence="22">
    <location>
        <position position="88"/>
    </location>
    <ligand>
        <name>ATP</name>
        <dbReference type="ChEBI" id="CHEBI:30616"/>
    </ligand>
</feature>
<evidence type="ECO:0000256" key="4">
    <source>
        <dbReference type="ARBA" id="ARBA00017575"/>
    </source>
</evidence>
<dbReference type="Gene3D" id="1.10.287.3610">
    <property type="match status" value="1"/>
</dbReference>
<dbReference type="GO" id="GO:0004143">
    <property type="term" value="F:ATP-dependent diacylglycerol kinase activity"/>
    <property type="evidence" value="ECO:0007669"/>
    <property type="project" value="UniProtKB-EC"/>
</dbReference>
<dbReference type="PANTHER" id="PTHR34299">
    <property type="entry name" value="DIACYLGLYCEROL KINASE"/>
    <property type="match status" value="1"/>
</dbReference>
<evidence type="ECO:0000256" key="7">
    <source>
        <dbReference type="ARBA" id="ARBA00022519"/>
    </source>
</evidence>
<dbReference type="AlphaFoldDB" id="A0A0R2TDH4"/>
<dbReference type="GO" id="GO:0005886">
    <property type="term" value="C:plasma membrane"/>
    <property type="evidence" value="ECO:0007669"/>
    <property type="project" value="UniProtKB-SubCell"/>
</dbReference>
<keyword evidence="9 24" id="KW-0812">Transmembrane</keyword>
<proteinExistence type="inferred from homology"/>
<keyword evidence="18" id="KW-0594">Phospholipid biosynthesis</keyword>
<dbReference type="GO" id="GO:0005524">
    <property type="term" value="F:ATP binding"/>
    <property type="evidence" value="ECO:0007669"/>
    <property type="project" value="UniProtKB-KW"/>
</dbReference>
<keyword evidence="17 24" id="KW-0472">Membrane</keyword>
<evidence type="ECO:0000256" key="1">
    <source>
        <dbReference type="ARBA" id="ARBA00004429"/>
    </source>
</evidence>
<evidence type="ECO:0000256" key="5">
    <source>
        <dbReference type="ARBA" id="ARBA00022475"/>
    </source>
</evidence>
<dbReference type="EMBL" id="LIBE01000107">
    <property type="protein sequence ID" value="KRO84966.1"/>
    <property type="molecule type" value="Genomic_DNA"/>
</dbReference>
<comment type="cofactor">
    <cofactor evidence="23">
        <name>Mg(2+)</name>
        <dbReference type="ChEBI" id="CHEBI:18420"/>
    </cofactor>
    <text evidence="23">Mn(2+), Zn(2+), Cd(2+) and Co(2+) support activity to lesser extents.</text>
</comment>
<evidence type="ECO:0000256" key="23">
    <source>
        <dbReference type="PIRSR" id="PIRSR600829-4"/>
    </source>
</evidence>
<feature type="transmembrane region" description="Helical" evidence="24">
    <location>
        <begin position="108"/>
        <end position="129"/>
    </location>
</feature>
<evidence type="ECO:0000256" key="9">
    <source>
        <dbReference type="ARBA" id="ARBA00022692"/>
    </source>
</evidence>
<comment type="subcellular location">
    <subcellularLocation>
        <location evidence="1 24">Cell inner membrane</location>
        <topology evidence="1 24">Multi-pass membrane protein</topology>
    </subcellularLocation>
</comment>
<keyword evidence="16 24" id="KW-0443">Lipid metabolism</keyword>
<gene>
    <name evidence="25" type="ORF">ABR72_09900</name>
</gene>
<feature type="active site" description="Proton acceptor" evidence="20">
    <location>
        <position position="81"/>
    </location>
</feature>
<evidence type="ECO:0000256" key="14">
    <source>
        <dbReference type="ARBA" id="ARBA00022842"/>
    </source>
</evidence>
<evidence type="ECO:0000256" key="11">
    <source>
        <dbReference type="ARBA" id="ARBA00022741"/>
    </source>
</evidence>
<evidence type="ECO:0000313" key="26">
    <source>
        <dbReference type="Proteomes" id="UP000051547"/>
    </source>
</evidence>
<dbReference type="GO" id="GO:0006654">
    <property type="term" value="P:phosphatidic acid biosynthetic process"/>
    <property type="evidence" value="ECO:0007669"/>
    <property type="project" value="InterPro"/>
</dbReference>
<evidence type="ECO:0000256" key="2">
    <source>
        <dbReference type="ARBA" id="ARBA00005967"/>
    </source>
</evidence>
<feature type="binding site" evidence="22">
    <location>
        <position position="21"/>
    </location>
    <ligand>
        <name>ATP</name>
        <dbReference type="ChEBI" id="CHEBI:30616"/>
    </ligand>
</feature>
<dbReference type="InterPro" id="IPR000829">
    <property type="entry name" value="DAGK"/>
</dbReference>
<evidence type="ECO:0000256" key="13">
    <source>
        <dbReference type="ARBA" id="ARBA00022840"/>
    </source>
</evidence>
<dbReference type="Pfam" id="PF01219">
    <property type="entry name" value="DAGK_prokar"/>
    <property type="match status" value="1"/>
</dbReference>
<keyword evidence="12 24" id="KW-0418">Kinase</keyword>
<reference evidence="25 26" key="1">
    <citation type="submission" date="2015-10" db="EMBL/GenBank/DDBJ databases">
        <title>Metagenome-Assembled Genomes uncover a global brackish microbiome.</title>
        <authorList>
            <person name="Hugerth L.W."/>
            <person name="Larsson J."/>
            <person name="Alneberg J."/>
            <person name="Lindh M.V."/>
            <person name="Legrand C."/>
            <person name="Pinhassi J."/>
            <person name="Andersson A.F."/>
        </authorList>
    </citation>
    <scope>NUCLEOTIDE SEQUENCE [LARGE SCALE GENOMIC DNA]</scope>
    <source>
        <strain evidence="25">BACL4 MAG-120920-bin41</strain>
    </source>
</reference>
<accession>A0A0R2TDH4</accession>
<comment type="caution">
    <text evidence="25">The sequence shown here is derived from an EMBL/GenBank/DDBJ whole genome shotgun (WGS) entry which is preliminary data.</text>
</comment>
<keyword evidence="5" id="KW-1003">Cell membrane</keyword>
<evidence type="ECO:0000256" key="24">
    <source>
        <dbReference type="RuleBase" id="RU363065"/>
    </source>
</evidence>
<feature type="binding site" evidence="22">
    <location>
        <position position="40"/>
    </location>
    <ligand>
        <name>ATP</name>
        <dbReference type="ChEBI" id="CHEBI:30616"/>
    </ligand>
</feature>
<keyword evidence="7 24" id="KW-0997">Cell inner membrane</keyword>
<feature type="binding site" evidence="21">
    <location>
        <position position="21"/>
    </location>
    <ligand>
        <name>substrate</name>
    </ligand>
</feature>
<feature type="transmembrane region" description="Helical" evidence="24">
    <location>
        <begin position="43"/>
        <end position="61"/>
    </location>
</feature>
<evidence type="ECO:0000313" key="25">
    <source>
        <dbReference type="EMBL" id="KRO84966.1"/>
    </source>
</evidence>
<organism evidence="25 26">
    <name type="scientific">OM182 bacterium BACL3 MAG-120920-bin41</name>
    <dbReference type="NCBI Taxonomy" id="1655580"/>
    <lineage>
        <taxon>Bacteria</taxon>
        <taxon>Pseudomonadati</taxon>
        <taxon>Pseudomonadota</taxon>
        <taxon>Gammaproteobacteria</taxon>
        <taxon>OMG group</taxon>
        <taxon>OM182 clade</taxon>
    </lineage>
</organism>
<dbReference type="EC" id="2.7.1.107" evidence="3 24"/>
<keyword evidence="14 23" id="KW-0460">Magnesium</keyword>
<keyword evidence="13 22" id="KW-0067">ATP-binding</keyword>
<comment type="function">
    <text evidence="24">Catalyzes the ATP-dependent phosphorylation of sn-l,2-diacylglycerol (DAG) to phosphatidic acid. Involved in the recycling of diacylglycerol produced as a by-product during membrane-derived oligosaccharide (MDO) biosynthesis.</text>
</comment>
<feature type="binding site" evidence="23">
    <location>
        <position position="88"/>
    </location>
    <ligand>
        <name>a divalent metal cation</name>
        <dbReference type="ChEBI" id="CHEBI:60240"/>
    </ligand>
</feature>
<keyword evidence="6" id="KW-0444">Lipid biosynthesis</keyword>
<evidence type="ECO:0000256" key="21">
    <source>
        <dbReference type="PIRSR" id="PIRSR600829-2"/>
    </source>
</evidence>
<dbReference type="InterPro" id="IPR036945">
    <property type="entry name" value="DAGK_sf"/>
</dbReference>
<keyword evidence="11 22" id="KW-0547">Nucleotide-binding</keyword>
<keyword evidence="15 24" id="KW-1133">Transmembrane helix</keyword>
<evidence type="ECO:0000256" key="22">
    <source>
        <dbReference type="PIRSR" id="PIRSR600829-3"/>
    </source>
</evidence>
<comment type="catalytic activity">
    <reaction evidence="24">
        <text>a 1,2-diacyl-sn-glycerol + ATP = a 1,2-diacyl-sn-glycero-3-phosphate + ADP + H(+)</text>
        <dbReference type="Rhea" id="RHEA:10272"/>
        <dbReference type="ChEBI" id="CHEBI:15378"/>
        <dbReference type="ChEBI" id="CHEBI:17815"/>
        <dbReference type="ChEBI" id="CHEBI:30616"/>
        <dbReference type="ChEBI" id="CHEBI:58608"/>
        <dbReference type="ChEBI" id="CHEBI:456216"/>
        <dbReference type="EC" id="2.7.1.107"/>
    </reaction>
</comment>
<feature type="binding site" evidence="21">
    <location>
        <position position="110"/>
    </location>
    <ligand>
        <name>substrate</name>
    </ligand>
</feature>
<keyword evidence="8 24" id="KW-0808">Transferase</keyword>
<evidence type="ECO:0000256" key="6">
    <source>
        <dbReference type="ARBA" id="ARBA00022516"/>
    </source>
</evidence>
<feature type="transmembrane region" description="Helical" evidence="24">
    <location>
        <begin position="67"/>
        <end position="87"/>
    </location>
</feature>
<dbReference type="Proteomes" id="UP000051547">
    <property type="component" value="Unassembled WGS sequence"/>
</dbReference>
<dbReference type="PANTHER" id="PTHR34299:SF1">
    <property type="entry name" value="DIACYLGLYCEROL KINASE"/>
    <property type="match status" value="1"/>
</dbReference>
<evidence type="ECO:0000256" key="20">
    <source>
        <dbReference type="PIRSR" id="PIRSR600829-1"/>
    </source>
</evidence>
<comment type="similarity">
    <text evidence="2 24">Belongs to the bacterial diacylglycerol kinase family.</text>
</comment>
<feature type="binding site" evidence="23">
    <location>
        <position position="40"/>
    </location>
    <ligand>
        <name>a divalent metal cation</name>
        <dbReference type="ChEBI" id="CHEBI:60240"/>
    </ligand>
</feature>
<evidence type="ECO:0000256" key="8">
    <source>
        <dbReference type="ARBA" id="ARBA00022679"/>
    </source>
</evidence>
<evidence type="ECO:0000256" key="10">
    <source>
        <dbReference type="ARBA" id="ARBA00022723"/>
    </source>
</evidence>
<evidence type="ECO:0000256" key="19">
    <source>
        <dbReference type="ARBA" id="ARBA00023264"/>
    </source>
</evidence>
<keyword evidence="19 24" id="KW-1208">Phospholipid metabolism</keyword>
<feature type="binding site" evidence="21">
    <location>
        <position position="81"/>
    </location>
    <ligand>
        <name>substrate</name>
    </ligand>
</feature>
<feature type="binding site" evidence="21">
    <location>
        <begin position="42"/>
        <end position="46"/>
    </location>
    <ligand>
        <name>substrate</name>
    </ligand>
</feature>